<dbReference type="InterPro" id="IPR031984">
    <property type="entry name" value="SLC3A2_N"/>
</dbReference>
<evidence type="ECO:0000313" key="5">
    <source>
        <dbReference type="Proteomes" id="UP000046393"/>
    </source>
</evidence>
<evidence type="ECO:0000256" key="1">
    <source>
        <dbReference type="ARBA" id="ARBA00001657"/>
    </source>
</evidence>
<organism evidence="5 6">
    <name type="scientific">Syphacia muris</name>
    <dbReference type="NCBI Taxonomy" id="451379"/>
    <lineage>
        <taxon>Eukaryota</taxon>
        <taxon>Metazoa</taxon>
        <taxon>Ecdysozoa</taxon>
        <taxon>Nematoda</taxon>
        <taxon>Chromadorea</taxon>
        <taxon>Rhabditida</taxon>
        <taxon>Spirurina</taxon>
        <taxon>Oxyuridomorpha</taxon>
        <taxon>Oxyuroidea</taxon>
        <taxon>Oxyuridae</taxon>
        <taxon>Syphacia</taxon>
    </lineage>
</organism>
<dbReference type="SUPFAM" id="SSF51445">
    <property type="entry name" value="(Trans)glycosidases"/>
    <property type="match status" value="1"/>
</dbReference>
<dbReference type="InterPro" id="IPR006047">
    <property type="entry name" value="GH13_cat_dom"/>
</dbReference>
<keyword evidence="3" id="KW-1133">Transmembrane helix</keyword>
<dbReference type="GO" id="GO:0005975">
    <property type="term" value="P:carbohydrate metabolic process"/>
    <property type="evidence" value="ECO:0007669"/>
    <property type="project" value="InterPro"/>
</dbReference>
<proteinExistence type="predicted"/>
<sequence length="508" mass="58959">MMDDVKLPLSADTKTAEAYTSEGDSKLIIQKKELPQMELVQPVIGLTKEQLEKYRNDPFWKPFRMFMFVLFWLIWVAMFVGAVLIVVFSPKCAIEKDVQWWEAKVSYQIFTSSFRDSDRDGVGDFKGIAEKLEEIRKIGVQNVWATPVIATDKDDFDPYEVSDLMQVDERFGDIESLKYLITEVHRFNMHFVMDFPISTTSRKHTWFVKASKGDEVFKDYYLWKKTTEVETDSRFKTMNGSAESYMTYNEKLPIVNLQNKDVRIAVANAAKKYLDLGVDGFYIPLVNQVCKTDQNLSSAHLVSEALKYLKNEIENYTGSFKERQGKDVVIFTSMTDLNQLDGISDYAKNNNFSFVHYVIDDSMKKLSKVSWLYNDSCTDTGISQCVYSKLKQSMENFKGKNLPYFWQFTDYRVSRLSSRFNQQIGNLLTFMELTLPGGIEIYYGQEIGMPNADEKTGQFTGLMQWDGSEKTGFTEEAKMDLFFGRTADYKLTNYKVLLFQIYYNSWKN</sequence>
<evidence type="ECO:0000259" key="4">
    <source>
        <dbReference type="SMART" id="SM00642"/>
    </source>
</evidence>
<feature type="domain" description="Glycosyl hydrolase family 13 catalytic" evidence="4">
    <location>
        <begin position="108"/>
        <end position="483"/>
    </location>
</feature>
<dbReference type="Pfam" id="PF00128">
    <property type="entry name" value="Alpha-amylase"/>
    <property type="match status" value="1"/>
</dbReference>
<evidence type="ECO:0000313" key="6">
    <source>
        <dbReference type="WBParaSite" id="SMUV_0000633001-mRNA-1"/>
    </source>
</evidence>
<dbReference type="Pfam" id="PF16028">
    <property type="entry name" value="SLC3A2_N"/>
    <property type="match status" value="1"/>
</dbReference>
<reference evidence="6" key="1">
    <citation type="submission" date="2017-02" db="UniProtKB">
        <authorList>
            <consortium name="WormBaseParasite"/>
        </authorList>
    </citation>
    <scope>IDENTIFICATION</scope>
</reference>
<dbReference type="SMART" id="SM00642">
    <property type="entry name" value="Aamy"/>
    <property type="match status" value="1"/>
</dbReference>
<dbReference type="Gene3D" id="3.90.400.10">
    <property type="entry name" value="Oligo-1,6-glucosidase, Domain 2"/>
    <property type="match status" value="1"/>
</dbReference>
<dbReference type="WBParaSite" id="SMUV_0000633001-mRNA-1">
    <property type="protein sequence ID" value="SMUV_0000633001-mRNA-1"/>
    <property type="gene ID" value="SMUV_0000633001"/>
</dbReference>
<dbReference type="InterPro" id="IPR045857">
    <property type="entry name" value="O16G_dom_2"/>
</dbReference>
<evidence type="ECO:0000256" key="3">
    <source>
        <dbReference type="SAM" id="Phobius"/>
    </source>
</evidence>
<keyword evidence="5" id="KW-1185">Reference proteome</keyword>
<dbReference type="AlphaFoldDB" id="A0A0N5ANX6"/>
<dbReference type="Gene3D" id="3.20.20.80">
    <property type="entry name" value="Glycosidases"/>
    <property type="match status" value="1"/>
</dbReference>
<keyword evidence="3" id="KW-0472">Membrane</keyword>
<dbReference type="STRING" id="451379.A0A0N5ANX6"/>
<dbReference type="GO" id="GO:0004558">
    <property type="term" value="F:alpha-1,4-glucosidase activity"/>
    <property type="evidence" value="ECO:0007669"/>
    <property type="project" value="UniProtKB-EC"/>
</dbReference>
<dbReference type="PANTHER" id="PTHR10357">
    <property type="entry name" value="ALPHA-AMYLASE FAMILY MEMBER"/>
    <property type="match status" value="1"/>
</dbReference>
<protein>
    <recommendedName>
        <fullName evidence="2">alpha-glucosidase</fullName>
        <ecNumber evidence="2">3.2.1.20</ecNumber>
    </recommendedName>
</protein>
<dbReference type="Proteomes" id="UP000046393">
    <property type="component" value="Unplaced"/>
</dbReference>
<feature type="transmembrane region" description="Helical" evidence="3">
    <location>
        <begin position="65"/>
        <end position="88"/>
    </location>
</feature>
<evidence type="ECO:0000256" key="2">
    <source>
        <dbReference type="ARBA" id="ARBA00012741"/>
    </source>
</evidence>
<accession>A0A0N5ANX6</accession>
<dbReference type="InterPro" id="IPR017853">
    <property type="entry name" value="GH"/>
</dbReference>
<dbReference type="PANTHER" id="PTHR10357:SF179">
    <property type="entry name" value="NEUTRAL AND BASIC AMINO ACID TRANSPORT PROTEIN RBAT"/>
    <property type="match status" value="1"/>
</dbReference>
<name>A0A0N5ANX6_9BILA</name>
<comment type="catalytic activity">
    <reaction evidence="1">
        <text>Hydrolysis of terminal, non-reducing (1-&gt;4)-linked alpha-D-glucose residues with release of alpha-D-glucose.</text>
        <dbReference type="EC" id="3.2.1.20"/>
    </reaction>
</comment>
<dbReference type="EC" id="3.2.1.20" evidence="2"/>
<keyword evidence="3" id="KW-0812">Transmembrane</keyword>